<dbReference type="Gene3D" id="1.10.287.2720">
    <property type="match status" value="1"/>
</dbReference>
<comment type="caution">
    <text evidence="3">The sequence shown here is derived from an EMBL/GenBank/DDBJ whole genome shotgun (WGS) entry which is preliminary data.</text>
</comment>
<dbReference type="GO" id="GO:0005829">
    <property type="term" value="C:cytosol"/>
    <property type="evidence" value="ECO:0007669"/>
    <property type="project" value="TreeGrafter"/>
</dbReference>
<dbReference type="InterPro" id="IPR018494">
    <property type="entry name" value="Oxysterol-bd_CS"/>
</dbReference>
<organism evidence="3 4">
    <name type="scientific">Pseudomassariella vexata</name>
    <dbReference type="NCBI Taxonomy" id="1141098"/>
    <lineage>
        <taxon>Eukaryota</taxon>
        <taxon>Fungi</taxon>
        <taxon>Dikarya</taxon>
        <taxon>Ascomycota</taxon>
        <taxon>Pezizomycotina</taxon>
        <taxon>Sordariomycetes</taxon>
        <taxon>Xylariomycetidae</taxon>
        <taxon>Amphisphaeriales</taxon>
        <taxon>Pseudomassariaceae</taxon>
        <taxon>Pseudomassariella</taxon>
    </lineage>
</organism>
<dbReference type="OrthoDB" id="14833at2759"/>
<dbReference type="InParanoid" id="A0A1Y2D8W9"/>
<dbReference type="Pfam" id="PF01237">
    <property type="entry name" value="Oxysterol_BP"/>
    <property type="match status" value="1"/>
</dbReference>
<proteinExistence type="inferred from homology"/>
<evidence type="ECO:0000256" key="1">
    <source>
        <dbReference type="ARBA" id="ARBA00008842"/>
    </source>
</evidence>
<dbReference type="GO" id="GO:0016020">
    <property type="term" value="C:membrane"/>
    <property type="evidence" value="ECO:0007669"/>
    <property type="project" value="TreeGrafter"/>
</dbReference>
<keyword evidence="4" id="KW-1185">Reference proteome</keyword>
<dbReference type="Gene3D" id="3.30.70.3490">
    <property type="match status" value="1"/>
</dbReference>
<evidence type="ECO:0000256" key="2">
    <source>
        <dbReference type="RuleBase" id="RU003844"/>
    </source>
</evidence>
<dbReference type="InterPro" id="IPR037239">
    <property type="entry name" value="OSBP_sf"/>
</dbReference>
<dbReference type="SUPFAM" id="SSF144000">
    <property type="entry name" value="Oxysterol-binding protein-like"/>
    <property type="match status" value="1"/>
</dbReference>
<evidence type="ECO:0000313" key="3">
    <source>
        <dbReference type="EMBL" id="ORY55624.1"/>
    </source>
</evidence>
<comment type="similarity">
    <text evidence="1 2">Belongs to the OSBP family.</text>
</comment>
<protein>
    <recommendedName>
        <fullName evidence="5">Oxysterol-binding protein</fullName>
    </recommendedName>
</protein>
<dbReference type="GO" id="GO:0008142">
    <property type="term" value="F:oxysterol binding"/>
    <property type="evidence" value="ECO:0007669"/>
    <property type="project" value="TreeGrafter"/>
</dbReference>
<dbReference type="PANTHER" id="PTHR10972:SF92">
    <property type="entry name" value="OXYSTEROL BINDING PROTEIN"/>
    <property type="match status" value="1"/>
</dbReference>
<dbReference type="AlphaFoldDB" id="A0A1Y2D8W9"/>
<sequence length="409" mass="45392">MRQQQSNVSQLKDFLGYLATVKDDLSNVTAPPFVLSPKSVTEIPASWAERHKLFLQPSCEEDPAQRAFLVLKNFLCSLKRQVYPEATADSDGGAKKPLNAFLGELFLGTFEEPETGSKTQLISEQVSHHPPVTACVLYNKQHRMSSSGYVAQETTFSPTSGVTIKQIGHAIIRDGVHGESHLMTLPTMSIKGLIKGQPYPELEGTCYISSSSGFLATIDFECKRTMGFGSKRNSVRAELSNLRGDKEKLYKIDGQWNDSLKVVDCATGQVAEEFHVDGIPLTELSIKPVEQQDTWESRRAWGKVADAILASNLQRVNDEKKVIEEGQRAMREAEAEGGIEWPRLFFRNTDRDQEFEVLSRGIPVSESQSLEQDRTAGVWKFIGVSEAEALLEGGIYHKELEPTGQVPGK</sequence>
<dbReference type="EMBL" id="MCFJ01000026">
    <property type="protein sequence ID" value="ORY55624.1"/>
    <property type="molecule type" value="Genomic_DNA"/>
</dbReference>
<dbReference type="STRING" id="1141098.A0A1Y2D8W9"/>
<reference evidence="3 4" key="1">
    <citation type="submission" date="2016-07" db="EMBL/GenBank/DDBJ databases">
        <title>Pervasive Adenine N6-methylation of Active Genes in Fungi.</title>
        <authorList>
            <consortium name="DOE Joint Genome Institute"/>
            <person name="Mondo S.J."/>
            <person name="Dannebaum R.O."/>
            <person name="Kuo R.C."/>
            <person name="Labutti K."/>
            <person name="Haridas S."/>
            <person name="Kuo A."/>
            <person name="Salamov A."/>
            <person name="Ahrendt S.R."/>
            <person name="Lipzen A."/>
            <person name="Sullivan W."/>
            <person name="Andreopoulos W.B."/>
            <person name="Clum A."/>
            <person name="Lindquist E."/>
            <person name="Daum C."/>
            <person name="Ramamoorthy G.K."/>
            <person name="Gryganskyi A."/>
            <person name="Culley D."/>
            <person name="Magnuson J.K."/>
            <person name="James T.Y."/>
            <person name="O'Malley M.A."/>
            <person name="Stajich J.E."/>
            <person name="Spatafora J.W."/>
            <person name="Visel A."/>
            <person name="Grigoriev I.V."/>
        </authorList>
    </citation>
    <scope>NUCLEOTIDE SEQUENCE [LARGE SCALE GENOMIC DNA]</scope>
    <source>
        <strain evidence="3 4">CBS 129021</strain>
    </source>
</reference>
<gene>
    <name evidence="3" type="ORF">BCR38DRAFT_356614</name>
</gene>
<accession>A0A1Y2D8W9</accession>
<evidence type="ECO:0008006" key="5">
    <source>
        <dbReference type="Google" id="ProtNLM"/>
    </source>
</evidence>
<dbReference type="Proteomes" id="UP000193689">
    <property type="component" value="Unassembled WGS sequence"/>
</dbReference>
<dbReference type="RefSeq" id="XP_040709682.1">
    <property type="nucleotide sequence ID" value="XM_040857032.1"/>
</dbReference>
<dbReference type="InterPro" id="IPR000648">
    <property type="entry name" value="Oxysterol-bd"/>
</dbReference>
<dbReference type="PANTHER" id="PTHR10972">
    <property type="entry name" value="OXYSTEROL-BINDING PROTEIN-RELATED"/>
    <property type="match status" value="1"/>
</dbReference>
<dbReference type="PROSITE" id="PS01013">
    <property type="entry name" value="OSBP"/>
    <property type="match status" value="1"/>
</dbReference>
<name>A0A1Y2D8W9_9PEZI</name>
<dbReference type="GeneID" id="63773244"/>
<evidence type="ECO:0000313" key="4">
    <source>
        <dbReference type="Proteomes" id="UP000193689"/>
    </source>
</evidence>
<dbReference type="Gene3D" id="2.40.160.120">
    <property type="match status" value="1"/>
</dbReference>